<reference evidence="2" key="1">
    <citation type="journal article" date="2022" name="Plant J.">
        <title>Strategies of tolerance reflected in two North American maple genomes.</title>
        <authorList>
            <person name="McEvoy S.L."/>
            <person name="Sezen U.U."/>
            <person name="Trouern-Trend A."/>
            <person name="McMahon S.M."/>
            <person name="Schaberg P.G."/>
            <person name="Yang J."/>
            <person name="Wegrzyn J.L."/>
            <person name="Swenson N.G."/>
        </authorList>
    </citation>
    <scope>NUCLEOTIDE SEQUENCE</scope>
    <source>
        <strain evidence="2">NS2018</strain>
    </source>
</reference>
<reference evidence="2" key="2">
    <citation type="submission" date="2023-06" db="EMBL/GenBank/DDBJ databases">
        <authorList>
            <person name="Swenson N.G."/>
            <person name="Wegrzyn J.L."/>
            <person name="Mcevoy S.L."/>
        </authorList>
    </citation>
    <scope>NUCLEOTIDE SEQUENCE</scope>
    <source>
        <strain evidence="2">NS2018</strain>
        <tissue evidence="2">Leaf</tissue>
    </source>
</reference>
<evidence type="ECO:0000256" key="1">
    <source>
        <dbReference type="SAM" id="MobiDB-lite"/>
    </source>
</evidence>
<name>A0AA39VM05_ACESA</name>
<protein>
    <submittedName>
        <fullName evidence="2">Uncharacterized protein</fullName>
    </submittedName>
</protein>
<keyword evidence="3" id="KW-1185">Reference proteome</keyword>
<accession>A0AA39VM05</accession>
<evidence type="ECO:0000313" key="3">
    <source>
        <dbReference type="Proteomes" id="UP001168877"/>
    </source>
</evidence>
<sequence>MGVVSQASKLSLPNPSLPSSPPNTKSVLFEPNSLSLALLHSDSSLSLYPSLSLLSLTSLPPNPQTLVPPPSSSSTFLLLNSNSSPNPRIIFIVVGPHRSGAQILLRFYLLQKSNNFAKAQVFCSQKGLQFDQNLGVLLDVNHGASIKLVGSVNFFAMYSFSNSKIWVFAVKSMDDDDDGSRVKLMRCAVIECCKPIWSMSLSSGFLIFGEENGVRVLNFRNLIKGKVKRVKNFDLNGKYETKILGLPNGIIGDGVLNGSNKEIFCNDYLDGKIDKHSVSVKQKSVKYRQDSSEGGSCFVALKSSKSTIMPMMSLKAISVQAVSSKRFLILDSAGDLHVLHLSNSIPGANITGHIRQLPHNMNVQKLAVLPDVSSRTQTIWITDGYHSVHMLAASEMDTAVNENGRNEIVEKLTDFSVAEAIFTSEKIQDVVPLASNGILILGQGNLYAYANS</sequence>
<dbReference type="PANTHER" id="PTHR37383:SF1">
    <property type="entry name" value="OS01G0694200 PROTEIN"/>
    <property type="match status" value="1"/>
</dbReference>
<proteinExistence type="predicted"/>
<dbReference type="Proteomes" id="UP001168877">
    <property type="component" value="Unassembled WGS sequence"/>
</dbReference>
<gene>
    <name evidence="2" type="ORF">LWI29_029325</name>
</gene>
<dbReference type="PANTHER" id="PTHR37383">
    <property type="entry name" value="OS01G0694200 PROTEIN"/>
    <property type="match status" value="1"/>
</dbReference>
<dbReference type="AlphaFoldDB" id="A0AA39VM05"/>
<feature type="region of interest" description="Disordered" evidence="1">
    <location>
        <begin position="1"/>
        <end position="24"/>
    </location>
</feature>
<dbReference type="EMBL" id="JAUESC010000383">
    <property type="protein sequence ID" value="KAK0585490.1"/>
    <property type="molecule type" value="Genomic_DNA"/>
</dbReference>
<evidence type="ECO:0000313" key="2">
    <source>
        <dbReference type="EMBL" id="KAK0585490.1"/>
    </source>
</evidence>
<organism evidence="2 3">
    <name type="scientific">Acer saccharum</name>
    <name type="common">Sugar maple</name>
    <dbReference type="NCBI Taxonomy" id="4024"/>
    <lineage>
        <taxon>Eukaryota</taxon>
        <taxon>Viridiplantae</taxon>
        <taxon>Streptophyta</taxon>
        <taxon>Embryophyta</taxon>
        <taxon>Tracheophyta</taxon>
        <taxon>Spermatophyta</taxon>
        <taxon>Magnoliopsida</taxon>
        <taxon>eudicotyledons</taxon>
        <taxon>Gunneridae</taxon>
        <taxon>Pentapetalae</taxon>
        <taxon>rosids</taxon>
        <taxon>malvids</taxon>
        <taxon>Sapindales</taxon>
        <taxon>Sapindaceae</taxon>
        <taxon>Hippocastanoideae</taxon>
        <taxon>Acereae</taxon>
        <taxon>Acer</taxon>
    </lineage>
</organism>
<comment type="caution">
    <text evidence="2">The sequence shown here is derived from an EMBL/GenBank/DDBJ whole genome shotgun (WGS) entry which is preliminary data.</text>
</comment>